<organism evidence="2">
    <name type="scientific">marine sediment metagenome</name>
    <dbReference type="NCBI Taxonomy" id="412755"/>
    <lineage>
        <taxon>unclassified sequences</taxon>
        <taxon>metagenomes</taxon>
        <taxon>ecological metagenomes</taxon>
    </lineage>
</organism>
<accession>A0A0F8VVX3</accession>
<keyword evidence="1" id="KW-1133">Transmembrane helix</keyword>
<proteinExistence type="predicted"/>
<evidence type="ECO:0000256" key="1">
    <source>
        <dbReference type="SAM" id="Phobius"/>
    </source>
</evidence>
<sequence length="147" mass="17040">MKYIVRIFVLPFLLIGYLFYFLYWRAWGIIGNKYDKTEKWENKFLIIIGGILFNSLIYGSISILLIIFTAYLEWVILGMFMSMLGGLISLEASDQGNDVAWLFSEITDLMLDRNPLDKQNSILPSKDPDIEIALKELDEEFPGIQIE</sequence>
<comment type="caution">
    <text evidence="2">The sequence shown here is derived from an EMBL/GenBank/DDBJ whole genome shotgun (WGS) entry which is preliminary data.</text>
</comment>
<name>A0A0F8VVX3_9ZZZZ</name>
<evidence type="ECO:0000313" key="2">
    <source>
        <dbReference type="EMBL" id="KKK48518.1"/>
    </source>
</evidence>
<keyword evidence="1" id="KW-0472">Membrane</keyword>
<keyword evidence="1" id="KW-0812">Transmembrane</keyword>
<dbReference type="AlphaFoldDB" id="A0A0F8VVX3"/>
<feature type="transmembrane region" description="Helical" evidence="1">
    <location>
        <begin position="6"/>
        <end position="23"/>
    </location>
</feature>
<dbReference type="EMBL" id="LAZR01069021">
    <property type="protein sequence ID" value="KKK48518.1"/>
    <property type="molecule type" value="Genomic_DNA"/>
</dbReference>
<gene>
    <name evidence="2" type="ORF">LCGC14_3144310</name>
</gene>
<feature type="transmembrane region" description="Helical" evidence="1">
    <location>
        <begin position="44"/>
        <end position="68"/>
    </location>
</feature>
<protein>
    <submittedName>
        <fullName evidence="2">Uncharacterized protein</fullName>
    </submittedName>
</protein>
<reference evidence="2" key="1">
    <citation type="journal article" date="2015" name="Nature">
        <title>Complex archaea that bridge the gap between prokaryotes and eukaryotes.</title>
        <authorList>
            <person name="Spang A."/>
            <person name="Saw J.H."/>
            <person name="Jorgensen S.L."/>
            <person name="Zaremba-Niedzwiedzka K."/>
            <person name="Martijn J."/>
            <person name="Lind A.E."/>
            <person name="van Eijk R."/>
            <person name="Schleper C."/>
            <person name="Guy L."/>
            <person name="Ettema T.J."/>
        </authorList>
    </citation>
    <scope>NUCLEOTIDE SEQUENCE</scope>
</reference>
<feature type="transmembrane region" description="Helical" evidence="1">
    <location>
        <begin position="74"/>
        <end position="92"/>
    </location>
</feature>